<dbReference type="AlphaFoldDB" id="A0A1A8L694"/>
<sequence>SSGAHREQTLLPSPPLSVFSQGSSVPSATERFSAFPLQSPFIFNMDLINWSFNAIDKIFSTMRTEEGAHACPQGTHAAGYMFDSWKKWNIICLSQLSIEDIEDVWIFGLMITGFLLIGVGGYLVFWKFGKTGAIGVRPVPMECAARAVTSQTGTLLEVNRKLDNVLAALPVLVRKMDVISERVA</sequence>
<protein>
    <submittedName>
        <fullName evidence="2">Uncharacterized protein</fullName>
    </submittedName>
</protein>
<name>A0A1A8L694_9TELE</name>
<keyword evidence="1" id="KW-1133">Transmembrane helix</keyword>
<evidence type="ECO:0000256" key="1">
    <source>
        <dbReference type="SAM" id="Phobius"/>
    </source>
</evidence>
<dbReference type="EMBL" id="HAEF01002780">
    <property type="protein sequence ID" value="SBR40162.1"/>
    <property type="molecule type" value="Transcribed_RNA"/>
</dbReference>
<feature type="non-terminal residue" evidence="2">
    <location>
        <position position="1"/>
    </location>
</feature>
<feature type="non-terminal residue" evidence="2">
    <location>
        <position position="184"/>
    </location>
</feature>
<gene>
    <name evidence="2" type="primary">Nfu_g_1_009562</name>
</gene>
<keyword evidence="1" id="KW-0472">Membrane</keyword>
<keyword evidence="1" id="KW-0812">Transmembrane</keyword>
<proteinExistence type="predicted"/>
<organism evidence="2">
    <name type="scientific">Nothobranchius pienaari</name>
    <dbReference type="NCBI Taxonomy" id="704102"/>
    <lineage>
        <taxon>Eukaryota</taxon>
        <taxon>Metazoa</taxon>
        <taxon>Chordata</taxon>
        <taxon>Craniata</taxon>
        <taxon>Vertebrata</taxon>
        <taxon>Euteleostomi</taxon>
        <taxon>Actinopterygii</taxon>
        <taxon>Neopterygii</taxon>
        <taxon>Teleostei</taxon>
        <taxon>Neoteleostei</taxon>
        <taxon>Acanthomorphata</taxon>
        <taxon>Ovalentaria</taxon>
        <taxon>Atherinomorphae</taxon>
        <taxon>Cyprinodontiformes</taxon>
        <taxon>Nothobranchiidae</taxon>
        <taxon>Nothobranchius</taxon>
    </lineage>
</organism>
<evidence type="ECO:0000313" key="2">
    <source>
        <dbReference type="EMBL" id="SBR40162.1"/>
    </source>
</evidence>
<reference evidence="2" key="1">
    <citation type="submission" date="2016-05" db="EMBL/GenBank/DDBJ databases">
        <authorList>
            <person name="Lavstsen T."/>
            <person name="Jespersen J.S."/>
        </authorList>
    </citation>
    <scope>NUCLEOTIDE SEQUENCE</scope>
    <source>
        <tissue evidence="2">Brain</tissue>
    </source>
</reference>
<accession>A0A1A8L694</accession>
<reference evidence="2" key="2">
    <citation type="submission" date="2016-06" db="EMBL/GenBank/DDBJ databases">
        <title>The genome of a short-lived fish provides insights into sex chromosome evolution and the genetic control of aging.</title>
        <authorList>
            <person name="Reichwald K."/>
            <person name="Felder M."/>
            <person name="Petzold A."/>
            <person name="Koch P."/>
            <person name="Groth M."/>
            <person name="Platzer M."/>
        </authorList>
    </citation>
    <scope>NUCLEOTIDE SEQUENCE</scope>
    <source>
        <tissue evidence="2">Brain</tissue>
    </source>
</reference>
<feature type="transmembrane region" description="Helical" evidence="1">
    <location>
        <begin position="104"/>
        <end position="125"/>
    </location>
</feature>